<dbReference type="AlphaFoldDB" id="A0A8J3A166"/>
<gene>
    <name evidence="3" type="ORF">FF098_000835</name>
    <name evidence="2" type="ORF">GCM10011355_01680</name>
</gene>
<reference evidence="2" key="1">
    <citation type="journal article" date="2014" name="Int. J. Syst. Evol. Microbiol.">
        <title>Complete genome sequence of Corynebacterium casei LMG S-19264T (=DSM 44701T), isolated from a smear-ripened cheese.</title>
        <authorList>
            <consortium name="US DOE Joint Genome Institute (JGI-PGF)"/>
            <person name="Walter F."/>
            <person name="Albersmeier A."/>
            <person name="Kalinowski J."/>
            <person name="Ruckert C."/>
        </authorList>
    </citation>
    <scope>NUCLEOTIDE SEQUENCE</scope>
    <source>
        <strain evidence="2">CGMCC 1.14984</strain>
    </source>
</reference>
<dbReference type="Gene3D" id="1.10.4160.10">
    <property type="entry name" value="Hydantoin permease"/>
    <property type="match status" value="1"/>
</dbReference>
<comment type="caution">
    <text evidence="2">The sequence shown here is derived from an EMBL/GenBank/DDBJ whole genome shotgun (WGS) entry which is preliminary data.</text>
</comment>
<feature type="transmembrane region" description="Helical" evidence="1">
    <location>
        <begin position="309"/>
        <end position="332"/>
    </location>
</feature>
<feature type="transmembrane region" description="Helical" evidence="1">
    <location>
        <begin position="220"/>
        <end position="244"/>
    </location>
</feature>
<reference evidence="3 5" key="2">
    <citation type="submission" date="2020-02" db="EMBL/GenBank/DDBJ databases">
        <title>Genome sequence of Parvularcula flava strain NH6-79.</title>
        <authorList>
            <person name="Abdul Karim M.H."/>
            <person name="Lam M.Q."/>
            <person name="Chen S.J."/>
            <person name="Yahya A."/>
            <person name="Shahir S."/>
            <person name="Shamsir M.S."/>
            <person name="Chong C.S."/>
        </authorList>
    </citation>
    <scope>NUCLEOTIDE SEQUENCE [LARGE SCALE GENOMIC DNA]</scope>
    <source>
        <strain evidence="3 5">NH6-79</strain>
    </source>
</reference>
<dbReference type="EMBL" id="BMGZ01000001">
    <property type="protein sequence ID" value="GGH92361.1"/>
    <property type="molecule type" value="Genomic_DNA"/>
</dbReference>
<dbReference type="RefSeq" id="WP_155136002.1">
    <property type="nucleotide sequence ID" value="NZ_BMGZ01000001.1"/>
</dbReference>
<feature type="transmembrane region" description="Helical" evidence="1">
    <location>
        <begin position="264"/>
        <end position="288"/>
    </location>
</feature>
<sequence>MNTGASPFRRFVLPGLAFKAVVIGGGYATGRELIEFFFDAGPRGGLYALAFVALLWSVICTMTFLLAYAWRTYDYKSFFQKMLGPFWRVFELAYILFLLLILAVFGAAAGEIGASFAPVPVWVGTAVFAAMILGITALGNESVEGLFRYAALFLYAVYVVFAVLVYMKFGGEVGDALSSAGTTGPWLGDAWTYAGYNVVGAVVVLPVVRHFTKSRDAVVAGMLSGPLAAIPAMIFLAAMTAFYPAIADEALPAEYILAQLGQPLFYFAFQLMILLALLETSVGCVNALNERIAKAMESKGRVMTPRLRTGITVILIAFAMVVATRFGLIALIASGYRFLGYTFIAVFILPLFTVGAWQLYRLRSREGGSTDGAGETA</sequence>
<feature type="transmembrane region" description="Helical" evidence="1">
    <location>
        <begin position="121"/>
        <end position="139"/>
    </location>
</feature>
<dbReference type="Proteomes" id="UP000818603">
    <property type="component" value="Unassembled WGS sequence"/>
</dbReference>
<dbReference type="InterPro" id="IPR038728">
    <property type="entry name" value="YkvI-like"/>
</dbReference>
<organism evidence="2 4">
    <name type="scientific">Aquisalinus luteolus</name>
    <dbReference type="NCBI Taxonomy" id="1566827"/>
    <lineage>
        <taxon>Bacteria</taxon>
        <taxon>Pseudomonadati</taxon>
        <taxon>Pseudomonadota</taxon>
        <taxon>Alphaproteobacteria</taxon>
        <taxon>Parvularculales</taxon>
        <taxon>Parvularculaceae</taxon>
        <taxon>Aquisalinus</taxon>
    </lineage>
</organism>
<keyword evidence="5" id="KW-1185">Reference proteome</keyword>
<evidence type="ECO:0008006" key="6">
    <source>
        <dbReference type="Google" id="ProtNLM"/>
    </source>
</evidence>
<protein>
    <recommendedName>
        <fullName evidence="6">Membrane protein YkvI</fullName>
    </recommendedName>
</protein>
<keyword evidence="1" id="KW-0812">Transmembrane</keyword>
<name>A0A8J3A166_9PROT</name>
<evidence type="ECO:0000256" key="1">
    <source>
        <dbReference type="SAM" id="Phobius"/>
    </source>
</evidence>
<accession>A0A8J3A166</accession>
<feature type="transmembrane region" description="Helical" evidence="1">
    <location>
        <begin position="338"/>
        <end position="360"/>
    </location>
</feature>
<dbReference type="Proteomes" id="UP000621856">
    <property type="component" value="Unassembled WGS sequence"/>
</dbReference>
<dbReference type="PANTHER" id="PTHR37814:SF1">
    <property type="entry name" value="MEMBRANE PROTEIN"/>
    <property type="match status" value="1"/>
</dbReference>
<evidence type="ECO:0000313" key="4">
    <source>
        <dbReference type="Proteomes" id="UP000621856"/>
    </source>
</evidence>
<dbReference type="PANTHER" id="PTHR37814">
    <property type="entry name" value="CONSERVED MEMBRANE PROTEIN"/>
    <property type="match status" value="1"/>
</dbReference>
<dbReference type="EMBL" id="VCJR02000001">
    <property type="protein sequence ID" value="NHK26447.1"/>
    <property type="molecule type" value="Genomic_DNA"/>
</dbReference>
<evidence type="ECO:0000313" key="3">
    <source>
        <dbReference type="EMBL" id="NHK26447.1"/>
    </source>
</evidence>
<proteinExistence type="predicted"/>
<evidence type="ECO:0000313" key="5">
    <source>
        <dbReference type="Proteomes" id="UP000818603"/>
    </source>
</evidence>
<feature type="transmembrane region" description="Helical" evidence="1">
    <location>
        <begin position="146"/>
        <end position="170"/>
    </location>
</feature>
<feature type="transmembrane region" description="Helical" evidence="1">
    <location>
        <begin position="190"/>
        <end position="208"/>
    </location>
</feature>
<keyword evidence="1" id="KW-1133">Transmembrane helix</keyword>
<feature type="transmembrane region" description="Helical" evidence="1">
    <location>
        <begin position="89"/>
        <end position="109"/>
    </location>
</feature>
<reference evidence="2" key="3">
    <citation type="submission" date="2020-09" db="EMBL/GenBank/DDBJ databases">
        <authorList>
            <person name="Sun Q."/>
            <person name="Zhou Y."/>
        </authorList>
    </citation>
    <scope>NUCLEOTIDE SEQUENCE</scope>
    <source>
        <strain evidence="2">CGMCC 1.14984</strain>
    </source>
</reference>
<keyword evidence="1" id="KW-0472">Membrane</keyword>
<evidence type="ECO:0000313" key="2">
    <source>
        <dbReference type="EMBL" id="GGH92361.1"/>
    </source>
</evidence>
<feature type="transmembrane region" description="Helical" evidence="1">
    <location>
        <begin position="46"/>
        <end position="68"/>
    </location>
</feature>